<dbReference type="AlphaFoldDB" id="A0A4U9WJF8"/>
<evidence type="ECO:0000313" key="1">
    <source>
        <dbReference type="EMBL" id="VTR59554.1"/>
    </source>
</evidence>
<proteinExistence type="predicted"/>
<gene>
    <name evidence="1" type="ORF">NCTC12965_08143</name>
</gene>
<name>A0A4U9WJF8_SERFO</name>
<dbReference type="EMBL" id="CABEEZ010000161">
    <property type="protein sequence ID" value="VTR59554.1"/>
    <property type="molecule type" value="Genomic_DNA"/>
</dbReference>
<protein>
    <submittedName>
        <fullName evidence="1">Uncharacterized protein</fullName>
    </submittedName>
</protein>
<accession>A0A4U9WJF8</accession>
<organism evidence="1">
    <name type="scientific">Serratia fonticola</name>
    <dbReference type="NCBI Taxonomy" id="47917"/>
    <lineage>
        <taxon>Bacteria</taxon>
        <taxon>Pseudomonadati</taxon>
        <taxon>Pseudomonadota</taxon>
        <taxon>Gammaproteobacteria</taxon>
        <taxon>Enterobacterales</taxon>
        <taxon>Yersiniaceae</taxon>
        <taxon>Serratia</taxon>
    </lineage>
</organism>
<reference evidence="1" key="1">
    <citation type="submission" date="2019-05" db="EMBL/GenBank/DDBJ databases">
        <authorList>
            <consortium name="Pathogen Informatics"/>
        </authorList>
    </citation>
    <scope>NUCLEOTIDE SEQUENCE [LARGE SCALE GENOMIC DNA]</scope>
    <source>
        <strain evidence="1">NCTC12965</strain>
    </source>
</reference>
<sequence>MYWSSFLTLCTESANCKLSKYGYSPPLTLWNGCFWSNTPLKAEHHIVGVHFAVGLEPGGGLERHIPAQVETVGSAVVQYFPAFRQFRDQAVSVGVDIQ</sequence>